<evidence type="ECO:0000313" key="16">
    <source>
        <dbReference type="EMBL" id="KAL2751718.1"/>
    </source>
</evidence>
<evidence type="ECO:0000256" key="13">
    <source>
        <dbReference type="PIRSR" id="PIRSR602401-1"/>
    </source>
</evidence>
<feature type="compositionally biased region" description="Low complexity" evidence="14">
    <location>
        <begin position="82"/>
        <end position="91"/>
    </location>
</feature>
<comment type="cofactor">
    <cofactor evidence="1 13">
        <name>heme</name>
        <dbReference type="ChEBI" id="CHEBI:30413"/>
    </cofactor>
</comment>
<keyword evidence="7" id="KW-0256">Endoplasmic reticulum</keyword>
<accession>A0ABD2D2X0</accession>
<evidence type="ECO:0000256" key="8">
    <source>
        <dbReference type="ARBA" id="ARBA00022848"/>
    </source>
</evidence>
<dbReference type="PANTHER" id="PTHR24292:SF54">
    <property type="entry name" value="CYP9F3-RELATED"/>
    <property type="match status" value="1"/>
</dbReference>
<dbReference type="PANTHER" id="PTHR24292">
    <property type="entry name" value="CYTOCHROME P450"/>
    <property type="match status" value="1"/>
</dbReference>
<dbReference type="PRINTS" id="PR00385">
    <property type="entry name" value="P450"/>
</dbReference>
<dbReference type="Pfam" id="PF12937">
    <property type="entry name" value="F-box-like"/>
    <property type="match status" value="1"/>
</dbReference>
<dbReference type="SUPFAM" id="SSF52047">
    <property type="entry name" value="RNI-like"/>
    <property type="match status" value="1"/>
</dbReference>
<dbReference type="AlphaFoldDB" id="A0ABD2D2X0"/>
<name>A0ABD2D2X0_VESMC</name>
<dbReference type="InterPro" id="IPR050476">
    <property type="entry name" value="Insect_CytP450_Detox"/>
</dbReference>
<dbReference type="GO" id="GO:0046872">
    <property type="term" value="F:metal ion binding"/>
    <property type="evidence" value="ECO:0007669"/>
    <property type="project" value="UniProtKB-KW"/>
</dbReference>
<keyword evidence="10 13" id="KW-0408">Iron</keyword>
<dbReference type="SUPFAM" id="SSF48264">
    <property type="entry name" value="Cytochrome P450"/>
    <property type="match status" value="1"/>
</dbReference>
<dbReference type="Proteomes" id="UP001607303">
    <property type="component" value="Unassembled WGS sequence"/>
</dbReference>
<dbReference type="EMBL" id="JAYRBN010000001">
    <property type="protein sequence ID" value="KAL2751718.1"/>
    <property type="molecule type" value="Genomic_DNA"/>
</dbReference>
<dbReference type="SUPFAM" id="SSF81383">
    <property type="entry name" value="F-box domain"/>
    <property type="match status" value="1"/>
</dbReference>
<dbReference type="InterPro" id="IPR001128">
    <property type="entry name" value="Cyt_P450"/>
</dbReference>
<comment type="caution">
    <text evidence="16">The sequence shown here is derived from an EMBL/GenBank/DDBJ whole genome shotgun (WGS) entry which is preliminary data.</text>
</comment>
<dbReference type="InterPro" id="IPR017972">
    <property type="entry name" value="Cyt_P450_CS"/>
</dbReference>
<keyword evidence="12" id="KW-0472">Membrane</keyword>
<evidence type="ECO:0000256" key="5">
    <source>
        <dbReference type="ARBA" id="ARBA00022617"/>
    </source>
</evidence>
<dbReference type="Pfam" id="PF00067">
    <property type="entry name" value="p450"/>
    <property type="match status" value="1"/>
</dbReference>
<dbReference type="PROSITE" id="PS00086">
    <property type="entry name" value="CYTOCHROME_P450"/>
    <property type="match status" value="1"/>
</dbReference>
<evidence type="ECO:0000256" key="7">
    <source>
        <dbReference type="ARBA" id="ARBA00022824"/>
    </source>
</evidence>
<comment type="subcellular location">
    <subcellularLocation>
        <location evidence="3">Endoplasmic reticulum membrane</location>
        <topology evidence="3">Peripheral membrane protein</topology>
    </subcellularLocation>
    <subcellularLocation>
        <location evidence="2">Microsome membrane</location>
        <topology evidence="2">Peripheral membrane protein</topology>
    </subcellularLocation>
</comment>
<keyword evidence="5 13" id="KW-0349">Heme</keyword>
<feature type="binding site" description="axial binding residue" evidence="13">
    <location>
        <position position="912"/>
    </location>
    <ligand>
        <name>heme</name>
        <dbReference type="ChEBI" id="CHEBI:30413"/>
    </ligand>
    <ligandPart>
        <name>Fe</name>
        <dbReference type="ChEBI" id="CHEBI:18248"/>
    </ligandPart>
</feature>
<dbReference type="PRINTS" id="PR00463">
    <property type="entry name" value="EP450I"/>
</dbReference>
<sequence length="998" mass="115152">MYDTRNAKRMTVGLTKVMLLHSFHLIHLFLESVLVIDIRILQKVGQDGDKAFFSGWLMKSKLPYLAFYTSRKKKMKMKRSKSLSPEPSSSGESKRIKYEESHPHLLDFCDDILLNILKYLNPQDLMALSLCSQRLAQVTRDRTLWRKVDFRTIPMPLNDLEKYTKFFQPMTTNVAMRGDLHSNKCLGLTPKFFDTINTHCGQLKELVIEDYYIDGDEVEITDFPRTIEKLSLKGCEMGHLQSNKSYFFKIDLHMPNLTCLILSNCQWFMPHSLLVISKISKLKELRLNSCHRLGECVAYASLATRFGFKTLETLDLRDTALGDSEVSCFSSNWENYGFQRRLISDRAIRAIGSIARRVIHTSPHGIIFLEEENQIFNNPLLKTLVVRNYPRVTNSSLVYLAEHVLSLEHLDVTGTSVTREGVQKFKSKRPNLQAFSFLSTKKDGTAKLIGNNREYFPNYVNISSLTAKEMKRGNVKVVAVTLALYYYLTSTFNFWKERGVAGPRPYPLVGNIGKTILGKISMGDYLKELYDKPEFKNEPLIGIFTRRTPILIVKDPELIKDVLIKDFSKISDRGITVFEKIEPLSQHLFSLEPKRWRPLRVKLSPIFTSGKLKEMFNLILECGNHFENYIEKLVAKNEPIECRELTAKFTTDVIGSCAFGLEMNSIGDEDSEFRKMGRSIFEVNFLNVLRNRLRNAAPKAYKLIGYILRRDKVTKFFQELVVNTINYRKEHDIVRNDFINLLMKLKDDPEKLNGIEFTDDLLAAQVFVFFLAGFETSSTTMSNALYELALNPEVQDKLRQEIHEEYKTHGETLKYENIKEMTYLDQVFHETLRKYPPATFLMRKTISDYTFESNNVSLPKGTRIWIPVYAIQRDPEIFPSPDAFKPERFSHENEKTRHPMTYIPFGDGPRNCIGARFAVYQSKVGLIKILRKFKVETCEKSPIPYINHPNAFILSPLNGIIIYAVSQNRIFSIMNDSGEITLLNINRHSGCSISLKNQ</sequence>
<evidence type="ECO:0000313" key="17">
    <source>
        <dbReference type="Proteomes" id="UP001607303"/>
    </source>
</evidence>
<evidence type="ECO:0000256" key="4">
    <source>
        <dbReference type="ARBA" id="ARBA00010617"/>
    </source>
</evidence>
<evidence type="ECO:0000256" key="14">
    <source>
        <dbReference type="SAM" id="MobiDB-lite"/>
    </source>
</evidence>
<evidence type="ECO:0000256" key="11">
    <source>
        <dbReference type="ARBA" id="ARBA00023033"/>
    </source>
</evidence>
<dbReference type="GO" id="GO:0004497">
    <property type="term" value="F:monooxygenase activity"/>
    <property type="evidence" value="ECO:0007669"/>
    <property type="project" value="UniProtKB-KW"/>
</dbReference>
<evidence type="ECO:0000256" key="1">
    <source>
        <dbReference type="ARBA" id="ARBA00001971"/>
    </source>
</evidence>
<dbReference type="FunFam" id="1.10.630.10:FF:000042">
    <property type="entry name" value="Cytochrome P450"/>
    <property type="match status" value="1"/>
</dbReference>
<dbReference type="Gene3D" id="3.80.10.10">
    <property type="entry name" value="Ribonuclease Inhibitor"/>
    <property type="match status" value="2"/>
</dbReference>
<evidence type="ECO:0000256" key="2">
    <source>
        <dbReference type="ARBA" id="ARBA00004174"/>
    </source>
</evidence>
<reference evidence="16 17" key="1">
    <citation type="journal article" date="2024" name="Ann. Entomol. Soc. Am.">
        <title>Genomic analyses of the southern and eastern yellowjacket wasps (Hymenoptera: Vespidae) reveal evolutionary signatures of social life.</title>
        <authorList>
            <person name="Catto M.A."/>
            <person name="Caine P.B."/>
            <person name="Orr S.E."/>
            <person name="Hunt B.G."/>
            <person name="Goodisman M.A.D."/>
        </authorList>
    </citation>
    <scope>NUCLEOTIDE SEQUENCE [LARGE SCALE GENOMIC DNA]</scope>
    <source>
        <strain evidence="16">232</strain>
        <tissue evidence="16">Head and thorax</tissue>
    </source>
</reference>
<keyword evidence="8" id="KW-0492">Microsome</keyword>
<feature type="domain" description="F-box" evidence="15">
    <location>
        <begin position="102"/>
        <end position="148"/>
    </location>
</feature>
<evidence type="ECO:0000256" key="6">
    <source>
        <dbReference type="ARBA" id="ARBA00022723"/>
    </source>
</evidence>
<keyword evidence="11" id="KW-0503">Monooxygenase</keyword>
<gene>
    <name evidence="16" type="ORF">V1477_000028</name>
</gene>
<evidence type="ECO:0000256" key="12">
    <source>
        <dbReference type="ARBA" id="ARBA00023136"/>
    </source>
</evidence>
<keyword evidence="17" id="KW-1185">Reference proteome</keyword>
<dbReference type="InterPro" id="IPR001810">
    <property type="entry name" value="F-box_dom"/>
</dbReference>
<protein>
    <submittedName>
        <fullName evidence="16">Cytochrome P450 6a13</fullName>
    </submittedName>
</protein>
<evidence type="ECO:0000256" key="3">
    <source>
        <dbReference type="ARBA" id="ARBA00004406"/>
    </source>
</evidence>
<evidence type="ECO:0000256" key="9">
    <source>
        <dbReference type="ARBA" id="ARBA00023002"/>
    </source>
</evidence>
<dbReference type="Gene3D" id="1.20.1280.50">
    <property type="match status" value="1"/>
</dbReference>
<organism evidence="16 17">
    <name type="scientific">Vespula maculifrons</name>
    <name type="common">Eastern yellow jacket</name>
    <name type="synonym">Wasp</name>
    <dbReference type="NCBI Taxonomy" id="7453"/>
    <lineage>
        <taxon>Eukaryota</taxon>
        <taxon>Metazoa</taxon>
        <taxon>Ecdysozoa</taxon>
        <taxon>Arthropoda</taxon>
        <taxon>Hexapoda</taxon>
        <taxon>Insecta</taxon>
        <taxon>Pterygota</taxon>
        <taxon>Neoptera</taxon>
        <taxon>Endopterygota</taxon>
        <taxon>Hymenoptera</taxon>
        <taxon>Apocrita</taxon>
        <taxon>Aculeata</taxon>
        <taxon>Vespoidea</taxon>
        <taxon>Vespidae</taxon>
        <taxon>Vespinae</taxon>
        <taxon>Vespula</taxon>
    </lineage>
</organism>
<dbReference type="GO" id="GO:0005789">
    <property type="term" value="C:endoplasmic reticulum membrane"/>
    <property type="evidence" value="ECO:0007669"/>
    <property type="project" value="UniProtKB-SubCell"/>
</dbReference>
<comment type="similarity">
    <text evidence="4">Belongs to the cytochrome P450 family.</text>
</comment>
<dbReference type="SMART" id="SM00256">
    <property type="entry name" value="FBOX"/>
    <property type="match status" value="1"/>
</dbReference>
<keyword evidence="6 13" id="KW-0479">Metal-binding</keyword>
<dbReference type="InterPro" id="IPR036396">
    <property type="entry name" value="Cyt_P450_sf"/>
</dbReference>
<evidence type="ECO:0000256" key="10">
    <source>
        <dbReference type="ARBA" id="ARBA00023004"/>
    </source>
</evidence>
<dbReference type="PROSITE" id="PS50181">
    <property type="entry name" value="FBOX"/>
    <property type="match status" value="1"/>
</dbReference>
<dbReference type="CDD" id="cd11056">
    <property type="entry name" value="CYP6-like"/>
    <property type="match status" value="1"/>
</dbReference>
<evidence type="ECO:0000259" key="15">
    <source>
        <dbReference type="PROSITE" id="PS50181"/>
    </source>
</evidence>
<dbReference type="InterPro" id="IPR032675">
    <property type="entry name" value="LRR_dom_sf"/>
</dbReference>
<proteinExistence type="inferred from homology"/>
<dbReference type="InterPro" id="IPR002401">
    <property type="entry name" value="Cyt_P450_E_grp-I"/>
</dbReference>
<feature type="region of interest" description="Disordered" evidence="14">
    <location>
        <begin position="77"/>
        <end position="96"/>
    </location>
</feature>
<dbReference type="Gene3D" id="1.10.630.10">
    <property type="entry name" value="Cytochrome P450"/>
    <property type="match status" value="1"/>
</dbReference>
<dbReference type="InterPro" id="IPR036047">
    <property type="entry name" value="F-box-like_dom_sf"/>
</dbReference>
<keyword evidence="9" id="KW-0560">Oxidoreductase</keyword>